<dbReference type="OrthoDB" id="191139at2759"/>
<dbReference type="GO" id="GO:0016491">
    <property type="term" value="F:oxidoreductase activity"/>
    <property type="evidence" value="ECO:0007669"/>
    <property type="project" value="UniProtKB-KW"/>
</dbReference>
<evidence type="ECO:0000256" key="1">
    <source>
        <dbReference type="ARBA" id="ARBA00006484"/>
    </source>
</evidence>
<reference evidence="4" key="1">
    <citation type="journal article" date="2020" name="bioRxiv">
        <title>Whole genome comparisons of ergot fungi reveals the divergence and evolution of species within the genus Claviceps are the result of varying mechanisms driving genome evolution and host range expansion.</title>
        <authorList>
            <person name="Wyka S.A."/>
            <person name="Mondo S.J."/>
            <person name="Liu M."/>
            <person name="Dettman J."/>
            <person name="Nalam V."/>
            <person name="Broders K.D."/>
        </authorList>
    </citation>
    <scope>NUCLEOTIDE SEQUENCE</scope>
    <source>
        <strain evidence="4">CCC 602</strain>
    </source>
</reference>
<comment type="similarity">
    <text evidence="1">Belongs to the short-chain dehydrogenases/reductases (SDR) family.</text>
</comment>
<evidence type="ECO:0000256" key="3">
    <source>
        <dbReference type="SAM" id="MobiDB-lite"/>
    </source>
</evidence>
<dbReference type="Proteomes" id="UP000748025">
    <property type="component" value="Unassembled WGS sequence"/>
</dbReference>
<dbReference type="InterPro" id="IPR036291">
    <property type="entry name" value="NAD(P)-bd_dom_sf"/>
</dbReference>
<protein>
    <recommendedName>
        <fullName evidence="6">NAD(P)-binding protein</fullName>
    </recommendedName>
</protein>
<feature type="region of interest" description="Disordered" evidence="3">
    <location>
        <begin position="182"/>
        <end position="206"/>
    </location>
</feature>
<comment type="caution">
    <text evidence="4">The sequence shown here is derived from an EMBL/GenBank/DDBJ whole genome shotgun (WGS) entry which is preliminary data.</text>
</comment>
<sequence length="350" mass="37647">MAPLDDPFNPYKDLYAHPAGPGDARPTARQVLADCTTLGSSSTTNPWIGRVILVTGGTAGVGLETAAAVKARILEEDDGSGSSSRGKLEFLEMNLESLDSVRAGTREFLSRSGRLNVLINNAGIIHGVYTRTEDGFESHFGVNHLAHYLLTRLVLPALEASSSPQFQSRVINLSSTGHNQSSVRLDDYNLEGSTKDQDGDQDGDKAARPPPFDYWVAYGQSKTALIWTANHIDRVYGPRGVHALSVHPGIILTNLASFLSEEERRALEANEKTRAHRATAEQGAATTVWAAAGDVWEGKGGKYLLHCSVAEVGGDDDGFPLSLAAGEYAYDPEGEEKLWKLSAKLVGVEE</sequence>
<dbReference type="Gene3D" id="3.40.50.720">
    <property type="entry name" value="NAD(P)-binding Rossmann-like Domain"/>
    <property type="match status" value="1"/>
</dbReference>
<dbReference type="SUPFAM" id="SSF51735">
    <property type="entry name" value="NAD(P)-binding Rossmann-fold domains"/>
    <property type="match status" value="1"/>
</dbReference>
<dbReference type="Pfam" id="PF00106">
    <property type="entry name" value="adh_short"/>
    <property type="match status" value="1"/>
</dbReference>
<dbReference type="PANTHER" id="PTHR24320:SF272">
    <property type="entry name" value="NAD(P)-BINDING ROSSMANN-FOLD SUPERFAMILY PROTEIN"/>
    <property type="match status" value="1"/>
</dbReference>
<dbReference type="InterPro" id="IPR002347">
    <property type="entry name" value="SDR_fam"/>
</dbReference>
<evidence type="ECO:0000313" key="4">
    <source>
        <dbReference type="EMBL" id="KAG5990622.1"/>
    </source>
</evidence>
<feature type="region of interest" description="Disordered" evidence="3">
    <location>
        <begin position="1"/>
        <end position="23"/>
    </location>
</feature>
<evidence type="ECO:0008006" key="6">
    <source>
        <dbReference type="Google" id="ProtNLM"/>
    </source>
</evidence>
<organism evidence="4 5">
    <name type="scientific">Claviceps pusilla</name>
    <dbReference type="NCBI Taxonomy" id="123648"/>
    <lineage>
        <taxon>Eukaryota</taxon>
        <taxon>Fungi</taxon>
        <taxon>Dikarya</taxon>
        <taxon>Ascomycota</taxon>
        <taxon>Pezizomycotina</taxon>
        <taxon>Sordariomycetes</taxon>
        <taxon>Hypocreomycetidae</taxon>
        <taxon>Hypocreales</taxon>
        <taxon>Clavicipitaceae</taxon>
        <taxon>Claviceps</taxon>
    </lineage>
</organism>
<evidence type="ECO:0000256" key="2">
    <source>
        <dbReference type="ARBA" id="ARBA00023002"/>
    </source>
</evidence>
<feature type="compositionally biased region" description="Basic and acidic residues" evidence="3">
    <location>
        <begin position="193"/>
        <end position="206"/>
    </location>
</feature>
<dbReference type="AlphaFoldDB" id="A0A9P7SX11"/>
<proteinExistence type="inferred from homology"/>
<gene>
    <name evidence="4" type="ORF">E4U43_004232</name>
</gene>
<evidence type="ECO:0000313" key="5">
    <source>
        <dbReference type="Proteomes" id="UP000748025"/>
    </source>
</evidence>
<dbReference type="PANTHER" id="PTHR24320">
    <property type="entry name" value="RETINOL DEHYDROGENASE"/>
    <property type="match status" value="1"/>
</dbReference>
<accession>A0A9P7SX11</accession>
<name>A0A9P7SX11_9HYPO</name>
<dbReference type="EMBL" id="SRPW01002766">
    <property type="protein sequence ID" value="KAG5990622.1"/>
    <property type="molecule type" value="Genomic_DNA"/>
</dbReference>
<keyword evidence="2" id="KW-0560">Oxidoreductase</keyword>
<dbReference type="PRINTS" id="PR00081">
    <property type="entry name" value="GDHRDH"/>
</dbReference>
<keyword evidence="5" id="KW-1185">Reference proteome</keyword>